<accession>A0A7C9HM48</accession>
<dbReference type="InterPro" id="IPR021878">
    <property type="entry name" value="TgpA_N"/>
</dbReference>
<dbReference type="EMBL" id="WOXT01000002">
    <property type="protein sequence ID" value="MUV14215.1"/>
    <property type="molecule type" value="Genomic_DNA"/>
</dbReference>
<comment type="caution">
    <text evidence="3">The sequence shown here is derived from an EMBL/GenBank/DDBJ whole genome shotgun (WGS) entry which is preliminary data.</text>
</comment>
<dbReference type="AlphaFoldDB" id="A0A7C9HM48"/>
<reference evidence="3 4" key="1">
    <citation type="submission" date="2019-12" db="EMBL/GenBank/DDBJ databases">
        <authorList>
            <person name="Xu J."/>
        </authorList>
    </citation>
    <scope>NUCLEOTIDE SEQUENCE [LARGE SCALE GENOMIC DNA]</scope>
    <source>
        <strain evidence="3 4">HX-5-24</strain>
    </source>
</reference>
<dbReference type="InterPro" id="IPR052901">
    <property type="entry name" value="Bact_TGase-like"/>
</dbReference>
<dbReference type="InterPro" id="IPR002931">
    <property type="entry name" value="Transglutaminase-like"/>
</dbReference>
<dbReference type="Pfam" id="PF01841">
    <property type="entry name" value="Transglut_core"/>
    <property type="match status" value="1"/>
</dbReference>
<keyword evidence="1" id="KW-0812">Transmembrane</keyword>
<dbReference type="InterPro" id="IPR025403">
    <property type="entry name" value="TgpA-like_C"/>
</dbReference>
<feature type="transmembrane region" description="Helical" evidence="1">
    <location>
        <begin position="527"/>
        <end position="547"/>
    </location>
</feature>
<name>A0A7C9HM48_9GAMM</name>
<dbReference type="SUPFAM" id="SSF54001">
    <property type="entry name" value="Cysteine proteinases"/>
    <property type="match status" value="1"/>
</dbReference>
<gene>
    <name evidence="3" type="ORF">GN331_08360</name>
</gene>
<sequence>MVLIAGAACVVPLLLRLDPKLATGIAVAGFAVALGAWRRPLPAWLRVLLALGLAGAVFATMGVNFGRDTGCAILAAMLAVKPAETDSVRDARSLLGFALFAPFATFLLDQGPLSLALGLIAVVCALIAMQRLSDLESGELFDETPWWKRLASTGRMIALGLPIALAAFWLFPRLATPMWGVPDRAMSRPGLADSMSPGRWEDLMFDDTPAARVRFFGRTPPLTAMYFRGPVFSEFDGRTWSRGRWATAYPAAPVADASAQWDYELSMEPTDRRQLIALDVPLSAPSNAYFGEDRALRVSRPLDSVTRWRMRSGKVARFGDATLSPFLRARNLQLPEGFNPRTVALARQWRQDAGSNDAAIVRRALDWIRRDFGYTLASSLAGRNAVDQFLFVDKRGYCEQFSSSFVVLMRAAGIPARVVGGYAGAEFNPVGEYWIVRRSDAHAWAEVWSDGRGWVRVDPTAAVAPERVFDTIADRAATGDLLASLQPMWDVGDWMLNGWNDFVLGFNADRQRALFRPIGLGDIDTEMLLMLFSLVALSCLAATVWLLSRDARERDPLLRAWHRLGRCYGKLGLARAPHEPALDWAERVHRARAGGDEALRALGVRFSRWRYGMRPGQPVESLNALLRDLRTHRP</sequence>
<dbReference type="PANTHER" id="PTHR42736:SF1">
    <property type="entry name" value="PROTEIN-GLUTAMINE GAMMA-GLUTAMYLTRANSFERASE"/>
    <property type="match status" value="1"/>
</dbReference>
<keyword evidence="1" id="KW-1133">Transmembrane helix</keyword>
<dbReference type="PANTHER" id="PTHR42736">
    <property type="entry name" value="PROTEIN-GLUTAMINE GAMMA-GLUTAMYLTRANSFERASE"/>
    <property type="match status" value="1"/>
</dbReference>
<feature type="transmembrane region" description="Helical" evidence="1">
    <location>
        <begin position="114"/>
        <end position="132"/>
    </location>
</feature>
<feature type="transmembrane region" description="Helical" evidence="1">
    <location>
        <begin position="43"/>
        <end position="65"/>
    </location>
</feature>
<evidence type="ECO:0000313" key="3">
    <source>
        <dbReference type="EMBL" id="MUV14215.1"/>
    </source>
</evidence>
<dbReference type="Pfam" id="PF11992">
    <property type="entry name" value="TgpA_N"/>
    <property type="match status" value="1"/>
</dbReference>
<feature type="domain" description="Transglutaminase-like" evidence="2">
    <location>
        <begin position="390"/>
        <end position="461"/>
    </location>
</feature>
<dbReference type="SMART" id="SM00460">
    <property type="entry name" value="TGc"/>
    <property type="match status" value="1"/>
</dbReference>
<feature type="transmembrane region" description="Helical" evidence="1">
    <location>
        <begin position="153"/>
        <end position="171"/>
    </location>
</feature>
<keyword evidence="4" id="KW-1185">Reference proteome</keyword>
<dbReference type="InterPro" id="IPR038765">
    <property type="entry name" value="Papain-like_cys_pep_sf"/>
</dbReference>
<evidence type="ECO:0000313" key="4">
    <source>
        <dbReference type="Proteomes" id="UP000479692"/>
    </source>
</evidence>
<evidence type="ECO:0000259" key="2">
    <source>
        <dbReference type="SMART" id="SM00460"/>
    </source>
</evidence>
<dbReference type="RefSeq" id="WP_156642020.1">
    <property type="nucleotide sequence ID" value="NZ_WOXT01000002.1"/>
</dbReference>
<dbReference type="Gene3D" id="3.10.620.30">
    <property type="match status" value="1"/>
</dbReference>
<protein>
    <submittedName>
        <fullName evidence="3">DUF3488 domain-containing protein</fullName>
    </submittedName>
</protein>
<keyword evidence="1" id="KW-0472">Membrane</keyword>
<evidence type="ECO:0000256" key="1">
    <source>
        <dbReference type="SAM" id="Phobius"/>
    </source>
</evidence>
<dbReference type="Proteomes" id="UP000479692">
    <property type="component" value="Unassembled WGS sequence"/>
</dbReference>
<proteinExistence type="predicted"/>
<dbReference type="Pfam" id="PF13559">
    <property type="entry name" value="DUF4129"/>
    <property type="match status" value="1"/>
</dbReference>
<organism evidence="3 4">
    <name type="scientific">Noviluteimonas gilva</name>
    <dbReference type="NCBI Taxonomy" id="2682097"/>
    <lineage>
        <taxon>Bacteria</taxon>
        <taxon>Pseudomonadati</taxon>
        <taxon>Pseudomonadota</taxon>
        <taxon>Gammaproteobacteria</taxon>
        <taxon>Lysobacterales</taxon>
        <taxon>Lysobacteraceae</taxon>
        <taxon>Noviluteimonas</taxon>
    </lineage>
</organism>